<reference evidence="2" key="2">
    <citation type="submission" date="2020-09" db="EMBL/GenBank/DDBJ databases">
        <authorList>
            <person name="Sun Q."/>
            <person name="Ohkuma M."/>
        </authorList>
    </citation>
    <scope>NUCLEOTIDE SEQUENCE</scope>
    <source>
        <strain evidence="2">JCM 15325</strain>
    </source>
</reference>
<name>A0A917RWP0_9BACL</name>
<evidence type="ECO:0000313" key="3">
    <source>
        <dbReference type="Proteomes" id="UP000654670"/>
    </source>
</evidence>
<proteinExistence type="predicted"/>
<comment type="caution">
    <text evidence="2">The sequence shown here is derived from an EMBL/GenBank/DDBJ whole genome shotgun (WGS) entry which is preliminary data.</text>
</comment>
<keyword evidence="3" id="KW-1185">Reference proteome</keyword>
<organism evidence="2 3">
    <name type="scientific">Sporolactobacillus putidus</name>
    <dbReference type="NCBI Taxonomy" id="492735"/>
    <lineage>
        <taxon>Bacteria</taxon>
        <taxon>Bacillati</taxon>
        <taxon>Bacillota</taxon>
        <taxon>Bacilli</taxon>
        <taxon>Bacillales</taxon>
        <taxon>Sporolactobacillaceae</taxon>
        <taxon>Sporolactobacillus</taxon>
    </lineage>
</organism>
<dbReference type="Pfam" id="PF21818">
    <property type="entry name" value="DUF6884"/>
    <property type="match status" value="1"/>
</dbReference>
<sequence>MKEKIGLLATARKKSHGPAPVTDFYKSSLFIKSLHYARQAYDRFYFYNARDGLLFPDKIMEPYDVSIRTFPQPEKVEWGKRVIHMLNDYEDLDSVSLFLHGGRIYRNYLEPELNRLGIAFTVPLEGMSIGKQLQWYDEHTLLSER</sequence>
<accession>A0A917RWP0</accession>
<reference evidence="2" key="1">
    <citation type="journal article" date="2014" name="Int. J. Syst. Evol. Microbiol.">
        <title>Complete genome sequence of Corynebacterium casei LMG S-19264T (=DSM 44701T), isolated from a smear-ripened cheese.</title>
        <authorList>
            <consortium name="US DOE Joint Genome Institute (JGI-PGF)"/>
            <person name="Walter F."/>
            <person name="Albersmeier A."/>
            <person name="Kalinowski J."/>
            <person name="Ruckert C."/>
        </authorList>
    </citation>
    <scope>NUCLEOTIDE SEQUENCE</scope>
    <source>
        <strain evidence="2">JCM 15325</strain>
    </source>
</reference>
<gene>
    <name evidence="2" type="ORF">GCM10007968_03010</name>
</gene>
<feature type="domain" description="DUF6884" evidence="1">
    <location>
        <begin position="6"/>
        <end position="138"/>
    </location>
</feature>
<evidence type="ECO:0000259" key="1">
    <source>
        <dbReference type="Pfam" id="PF21818"/>
    </source>
</evidence>
<dbReference type="InterPro" id="IPR049251">
    <property type="entry name" value="DUF6884"/>
</dbReference>
<dbReference type="RefSeq" id="WP_188801162.1">
    <property type="nucleotide sequence ID" value="NZ_BMOK01000001.1"/>
</dbReference>
<dbReference type="EMBL" id="BMOK01000001">
    <property type="protein sequence ID" value="GGL42475.1"/>
    <property type="molecule type" value="Genomic_DNA"/>
</dbReference>
<protein>
    <recommendedName>
        <fullName evidence="1">DUF6884 domain-containing protein</fullName>
    </recommendedName>
</protein>
<evidence type="ECO:0000313" key="2">
    <source>
        <dbReference type="EMBL" id="GGL42475.1"/>
    </source>
</evidence>
<dbReference type="AlphaFoldDB" id="A0A917RWP0"/>
<dbReference type="Proteomes" id="UP000654670">
    <property type="component" value="Unassembled WGS sequence"/>
</dbReference>